<dbReference type="InterPro" id="IPR050248">
    <property type="entry name" value="Polysacc_deacetylase_ArnD"/>
</dbReference>
<dbReference type="PANTHER" id="PTHR10587">
    <property type="entry name" value="GLYCOSYL TRANSFERASE-RELATED"/>
    <property type="match status" value="1"/>
</dbReference>
<dbReference type="Pfam" id="PF01522">
    <property type="entry name" value="Polysacc_deac_1"/>
    <property type="match status" value="1"/>
</dbReference>
<dbReference type="InterPro" id="IPR011330">
    <property type="entry name" value="Glyco_hydro/deAcase_b/a-brl"/>
</dbReference>
<evidence type="ECO:0000313" key="2">
    <source>
        <dbReference type="EMBL" id="MFL0252651.1"/>
    </source>
</evidence>
<dbReference type="EMBL" id="JBJIAA010000019">
    <property type="protein sequence ID" value="MFL0252651.1"/>
    <property type="molecule type" value="Genomic_DNA"/>
</dbReference>
<dbReference type="EC" id="3.-.-.-" evidence="2"/>
<evidence type="ECO:0000313" key="3">
    <source>
        <dbReference type="Proteomes" id="UP001623592"/>
    </source>
</evidence>
<proteinExistence type="predicted"/>
<dbReference type="SUPFAM" id="SSF88713">
    <property type="entry name" value="Glycoside hydrolase/deacetylase"/>
    <property type="match status" value="1"/>
</dbReference>
<evidence type="ECO:0000259" key="1">
    <source>
        <dbReference type="PROSITE" id="PS51677"/>
    </source>
</evidence>
<dbReference type="Proteomes" id="UP001623592">
    <property type="component" value="Unassembled WGS sequence"/>
</dbReference>
<sequence length="253" mass="28999">MRRNCVFINFIIVILVTFFLGNSVYGYDLNKNRYNNPNKEVFLTFDDGPSPNNTRKILKILKDNNIKATFFVVGIKAEENPAVLKELSDSGMSIGTHCYSHDYKKIYRNLSSYEEDYEKCKSSIKNITGKDPIPYVRLPGGSTNDFLSKSVLTAIKGKLSEGKINYVDWNVCSGDADSHVVPVEKIKNNIRTQCKDKKFAVVLMHDTYYKYFTVDSLPGIIKYLKSQGFVFRTFDDLTEWEKKELTGLKIMNN</sequence>
<dbReference type="Gene3D" id="3.20.20.370">
    <property type="entry name" value="Glycoside hydrolase/deacetylase"/>
    <property type="match status" value="1"/>
</dbReference>
<gene>
    <name evidence="2" type="ORF">ACJDT4_19745</name>
</gene>
<dbReference type="CDD" id="cd10944">
    <property type="entry name" value="CE4_SmPgdA_like"/>
    <property type="match status" value="1"/>
</dbReference>
<dbReference type="PANTHER" id="PTHR10587:SF125">
    <property type="entry name" value="POLYSACCHARIDE DEACETYLASE YHEN-RELATED"/>
    <property type="match status" value="1"/>
</dbReference>
<organism evidence="2 3">
    <name type="scientific">Clostridium neuense</name>
    <dbReference type="NCBI Taxonomy" id="1728934"/>
    <lineage>
        <taxon>Bacteria</taxon>
        <taxon>Bacillati</taxon>
        <taxon>Bacillota</taxon>
        <taxon>Clostridia</taxon>
        <taxon>Eubacteriales</taxon>
        <taxon>Clostridiaceae</taxon>
        <taxon>Clostridium</taxon>
    </lineage>
</organism>
<comment type="caution">
    <text evidence="2">The sequence shown here is derived from an EMBL/GenBank/DDBJ whole genome shotgun (WGS) entry which is preliminary data.</text>
</comment>
<protein>
    <submittedName>
        <fullName evidence="2">Polysaccharide deacetylase family protein</fullName>
        <ecNumber evidence="2">3.-.-.-</ecNumber>
    </submittedName>
</protein>
<keyword evidence="2" id="KW-0378">Hydrolase</keyword>
<reference evidence="2 3" key="1">
    <citation type="submission" date="2024-11" db="EMBL/GenBank/DDBJ databases">
        <authorList>
            <person name="Heng Y.C."/>
            <person name="Lim A.C.H."/>
            <person name="Lee J.K.Y."/>
            <person name="Kittelmann S."/>
        </authorList>
    </citation>
    <scope>NUCLEOTIDE SEQUENCE [LARGE SCALE GENOMIC DNA]</scope>
    <source>
        <strain evidence="2 3">WILCCON 0114</strain>
    </source>
</reference>
<dbReference type="InterPro" id="IPR002509">
    <property type="entry name" value="NODB_dom"/>
</dbReference>
<dbReference type="GO" id="GO:0016787">
    <property type="term" value="F:hydrolase activity"/>
    <property type="evidence" value="ECO:0007669"/>
    <property type="project" value="UniProtKB-KW"/>
</dbReference>
<accession>A0ABW8TJA3</accession>
<keyword evidence="3" id="KW-1185">Reference proteome</keyword>
<name>A0ABW8TJA3_9CLOT</name>
<feature type="domain" description="NodB homology" evidence="1">
    <location>
        <begin position="39"/>
        <end position="232"/>
    </location>
</feature>
<dbReference type="RefSeq" id="WP_406789308.1">
    <property type="nucleotide sequence ID" value="NZ_JBJIAA010000019.1"/>
</dbReference>
<dbReference type="PROSITE" id="PS51677">
    <property type="entry name" value="NODB"/>
    <property type="match status" value="1"/>
</dbReference>